<dbReference type="InterPro" id="IPR036383">
    <property type="entry name" value="TSP1_rpt_sf"/>
</dbReference>
<protein>
    <submittedName>
        <fullName evidence="3">Attractin</fullName>
    </submittedName>
</protein>
<accession>A0A0K0DDS3</accession>
<reference evidence="3" key="2">
    <citation type="submission" date="2016-04" db="UniProtKB">
        <authorList>
            <consortium name="WormBaseParasite"/>
        </authorList>
    </citation>
    <scope>IDENTIFICATION</scope>
</reference>
<dbReference type="Proteomes" id="UP000035642">
    <property type="component" value="Unassembled WGS sequence"/>
</dbReference>
<evidence type="ECO:0000256" key="1">
    <source>
        <dbReference type="SAM" id="Phobius"/>
    </source>
</evidence>
<keyword evidence="1" id="KW-0472">Membrane</keyword>
<organism evidence="2 3">
    <name type="scientific">Angiostrongylus cantonensis</name>
    <name type="common">Rat lungworm</name>
    <dbReference type="NCBI Taxonomy" id="6313"/>
    <lineage>
        <taxon>Eukaryota</taxon>
        <taxon>Metazoa</taxon>
        <taxon>Ecdysozoa</taxon>
        <taxon>Nematoda</taxon>
        <taxon>Chromadorea</taxon>
        <taxon>Rhabditida</taxon>
        <taxon>Rhabditina</taxon>
        <taxon>Rhabditomorpha</taxon>
        <taxon>Strongyloidea</taxon>
        <taxon>Metastrongylidae</taxon>
        <taxon>Angiostrongylus</taxon>
    </lineage>
</organism>
<dbReference type="WBParaSite" id="ACAC_0000891501-mRNA-1">
    <property type="protein sequence ID" value="ACAC_0000891501-mRNA-1"/>
    <property type="gene ID" value="ACAC_0000891501"/>
</dbReference>
<sequence>MSTRRHQISVRLIIYEVYCMRHNTVNTLDFFLKNDKGQRVHFKLMNCTRNGGWTNWSNWSSCEQRITQRRRRRCENPAPVLRIRHCFGKECSGCGIDYGSCERRCVNERCNRFGNRILVHHFSQHILNRQKDKLSKQVTTKIPANWSKWEIRPGVAFRYRVPTNYISNHALVDIQHQLIVHQSPTHVTLSFCLYVSILMMTLGFLAQCLISKLFDFCHH</sequence>
<keyword evidence="1" id="KW-1133">Transmembrane helix</keyword>
<dbReference type="InterPro" id="IPR000884">
    <property type="entry name" value="TSP1_rpt"/>
</dbReference>
<evidence type="ECO:0000313" key="2">
    <source>
        <dbReference type="Proteomes" id="UP000035642"/>
    </source>
</evidence>
<evidence type="ECO:0000313" key="3">
    <source>
        <dbReference type="WBParaSite" id="ACAC_0000891501-mRNA-1"/>
    </source>
</evidence>
<proteinExistence type="predicted"/>
<dbReference type="Gene3D" id="2.20.100.10">
    <property type="entry name" value="Thrombospondin type-1 (TSP1) repeat"/>
    <property type="match status" value="1"/>
</dbReference>
<reference evidence="2" key="1">
    <citation type="submission" date="2012-09" db="EMBL/GenBank/DDBJ databases">
        <authorList>
            <person name="Martin A.A."/>
        </authorList>
    </citation>
    <scope>NUCLEOTIDE SEQUENCE</scope>
</reference>
<feature type="transmembrane region" description="Helical" evidence="1">
    <location>
        <begin position="187"/>
        <end position="210"/>
    </location>
</feature>
<dbReference type="PROSITE" id="PS50092">
    <property type="entry name" value="TSP1"/>
    <property type="match status" value="1"/>
</dbReference>
<keyword evidence="1" id="KW-0812">Transmembrane</keyword>
<dbReference type="AlphaFoldDB" id="A0A0K0DDS3"/>
<dbReference type="STRING" id="6313.A0A0K0DDS3"/>
<name>A0A0K0DDS3_ANGCA</name>
<keyword evidence="2" id="KW-1185">Reference proteome</keyword>